<dbReference type="InterPro" id="IPR023750">
    <property type="entry name" value="RbsD-like_sf"/>
</dbReference>
<feature type="active site" description="Proton donor" evidence="6">
    <location>
        <position position="20"/>
    </location>
</feature>
<evidence type="ECO:0000256" key="1">
    <source>
        <dbReference type="ARBA" id="ARBA00000223"/>
    </source>
</evidence>
<gene>
    <name evidence="6" type="primary">rbsD</name>
    <name evidence="7" type="ORF">EDD27_2939</name>
</gene>
<dbReference type="NCBIfam" id="NF008761">
    <property type="entry name" value="PRK11797.1"/>
    <property type="match status" value="1"/>
</dbReference>
<dbReference type="PANTHER" id="PTHR37831">
    <property type="entry name" value="D-RIBOSE PYRANASE"/>
    <property type="match status" value="1"/>
</dbReference>
<comment type="subcellular location">
    <subcellularLocation>
        <location evidence="6">Cytoplasm</location>
    </subcellularLocation>
</comment>
<comment type="similarity">
    <text evidence="6">Belongs to the RbsD / FucU family. RbsD subfamily.</text>
</comment>
<dbReference type="EMBL" id="SAUN01000001">
    <property type="protein sequence ID" value="RVX40528.1"/>
    <property type="molecule type" value="Genomic_DNA"/>
</dbReference>
<evidence type="ECO:0000256" key="5">
    <source>
        <dbReference type="ARBA" id="ARBA00023277"/>
    </source>
</evidence>
<dbReference type="HAMAP" id="MF_01661">
    <property type="entry name" value="D_rib_pyranase"/>
    <property type="match status" value="1"/>
</dbReference>
<dbReference type="GO" id="GO:0062193">
    <property type="term" value="F:D-ribose pyranase activity"/>
    <property type="evidence" value="ECO:0007669"/>
    <property type="project" value="UniProtKB-EC"/>
</dbReference>
<dbReference type="GO" id="GO:0019303">
    <property type="term" value="P:D-ribose catabolic process"/>
    <property type="evidence" value="ECO:0007669"/>
    <property type="project" value="UniProtKB-UniRule"/>
</dbReference>
<sequence length="129" mass="13435">MKRGGVINAALAGALARLGHTDELLICDSGMPLPAGVPVVDLAFVAGIPSFADVLDGILAEIVVEGATAAEEVRTANPACHELLGERLPRVAYVPHERLKQLSAAAKLVVRTGEARPYANVILRCGVAF</sequence>
<feature type="binding site" evidence="6">
    <location>
        <position position="28"/>
    </location>
    <ligand>
        <name>substrate</name>
    </ligand>
</feature>
<reference evidence="7 8" key="1">
    <citation type="submission" date="2019-01" db="EMBL/GenBank/DDBJ databases">
        <title>Sequencing the genomes of 1000 actinobacteria strains.</title>
        <authorList>
            <person name="Klenk H.-P."/>
        </authorList>
    </citation>
    <scope>NUCLEOTIDE SEQUENCE [LARGE SCALE GENOMIC DNA]</scope>
    <source>
        <strain evidence="7 8">DSM 43925</strain>
    </source>
</reference>
<keyword evidence="3 6" id="KW-0963">Cytoplasm</keyword>
<feature type="binding site" evidence="6">
    <location>
        <position position="96"/>
    </location>
    <ligand>
        <name>substrate</name>
    </ligand>
</feature>
<dbReference type="GO" id="GO:0016872">
    <property type="term" value="F:intramolecular lyase activity"/>
    <property type="evidence" value="ECO:0007669"/>
    <property type="project" value="UniProtKB-UniRule"/>
</dbReference>
<comment type="pathway">
    <text evidence="6">Carbohydrate metabolism; D-ribose degradation; D-ribose 5-phosphate from beta-D-ribopyranose: step 1/2.</text>
</comment>
<dbReference type="Pfam" id="PF05025">
    <property type="entry name" value="RbsD_FucU"/>
    <property type="match status" value="1"/>
</dbReference>
<evidence type="ECO:0000256" key="2">
    <source>
        <dbReference type="ARBA" id="ARBA00012862"/>
    </source>
</evidence>
<comment type="subunit">
    <text evidence="6">Homodecamer.</text>
</comment>
<dbReference type="EC" id="5.4.99.62" evidence="2 6"/>
<comment type="catalytic activity">
    <reaction evidence="1 6">
        <text>beta-D-ribopyranose = beta-D-ribofuranose</text>
        <dbReference type="Rhea" id="RHEA:25432"/>
        <dbReference type="ChEBI" id="CHEBI:27476"/>
        <dbReference type="ChEBI" id="CHEBI:47002"/>
        <dbReference type="EC" id="5.4.99.62"/>
    </reaction>
</comment>
<feature type="binding site" evidence="6">
    <location>
        <begin position="118"/>
        <end position="120"/>
    </location>
    <ligand>
        <name>substrate</name>
    </ligand>
</feature>
<keyword evidence="5 6" id="KW-0119">Carbohydrate metabolism</keyword>
<dbReference type="InterPro" id="IPR007721">
    <property type="entry name" value="RbsD_FucU"/>
</dbReference>
<protein>
    <recommendedName>
        <fullName evidence="2 6">D-ribose pyranase</fullName>
        <ecNumber evidence="2 6">5.4.99.62</ecNumber>
    </recommendedName>
</protein>
<evidence type="ECO:0000313" key="7">
    <source>
        <dbReference type="EMBL" id="RVX40528.1"/>
    </source>
</evidence>
<name>A0A438M508_9ACTN</name>
<comment type="function">
    <text evidence="6">Catalyzes the interconversion of beta-pyran and beta-furan forms of D-ribose.</text>
</comment>
<dbReference type="AlphaFoldDB" id="A0A438M508"/>
<keyword evidence="8" id="KW-1185">Reference proteome</keyword>
<evidence type="ECO:0000313" key="8">
    <source>
        <dbReference type="Proteomes" id="UP000284824"/>
    </source>
</evidence>
<dbReference type="Gene3D" id="3.40.1650.10">
    <property type="entry name" value="RbsD-like domain"/>
    <property type="match status" value="1"/>
</dbReference>
<dbReference type="Proteomes" id="UP000284824">
    <property type="component" value="Unassembled WGS sequence"/>
</dbReference>
<evidence type="ECO:0000256" key="3">
    <source>
        <dbReference type="ARBA" id="ARBA00022490"/>
    </source>
</evidence>
<dbReference type="GO" id="GO:0048029">
    <property type="term" value="F:monosaccharide binding"/>
    <property type="evidence" value="ECO:0007669"/>
    <property type="project" value="InterPro"/>
</dbReference>
<evidence type="ECO:0000256" key="6">
    <source>
        <dbReference type="HAMAP-Rule" id="MF_01661"/>
    </source>
</evidence>
<accession>A0A438M508</accession>
<proteinExistence type="inferred from homology"/>
<dbReference type="InterPro" id="IPR023064">
    <property type="entry name" value="D-ribose_pyranase"/>
</dbReference>
<comment type="caution">
    <text evidence="7">The sequence shown here is derived from an EMBL/GenBank/DDBJ whole genome shotgun (WGS) entry which is preliminary data.</text>
</comment>
<dbReference type="GO" id="GO:0005829">
    <property type="term" value="C:cytosol"/>
    <property type="evidence" value="ECO:0007669"/>
    <property type="project" value="TreeGrafter"/>
</dbReference>
<dbReference type="PANTHER" id="PTHR37831:SF1">
    <property type="entry name" value="D-RIBOSE PYRANASE"/>
    <property type="match status" value="1"/>
</dbReference>
<organism evidence="7 8">
    <name type="scientific">Nonomuraea polychroma</name>
    <dbReference type="NCBI Taxonomy" id="46176"/>
    <lineage>
        <taxon>Bacteria</taxon>
        <taxon>Bacillati</taxon>
        <taxon>Actinomycetota</taxon>
        <taxon>Actinomycetes</taxon>
        <taxon>Streptosporangiales</taxon>
        <taxon>Streptosporangiaceae</taxon>
        <taxon>Nonomuraea</taxon>
    </lineage>
</organism>
<keyword evidence="4 6" id="KW-0413">Isomerase</keyword>
<dbReference type="OrthoDB" id="9805009at2"/>
<dbReference type="UniPathway" id="UPA00916">
    <property type="reaction ID" value="UER00888"/>
</dbReference>
<evidence type="ECO:0000256" key="4">
    <source>
        <dbReference type="ARBA" id="ARBA00023235"/>
    </source>
</evidence>
<dbReference type="SUPFAM" id="SSF102546">
    <property type="entry name" value="RbsD-like"/>
    <property type="match status" value="1"/>
</dbReference>
<dbReference type="RefSeq" id="WP_127932889.1">
    <property type="nucleotide sequence ID" value="NZ_SAUN01000001.1"/>
</dbReference>